<dbReference type="SUPFAM" id="SSF51306">
    <property type="entry name" value="LexA/Signal peptidase"/>
    <property type="match status" value="1"/>
</dbReference>
<evidence type="ECO:0000256" key="2">
    <source>
        <dbReference type="ARBA" id="ARBA00023125"/>
    </source>
</evidence>
<keyword evidence="3" id="KW-0804">Transcription</keyword>
<evidence type="ECO:0000256" key="1">
    <source>
        <dbReference type="ARBA" id="ARBA00023015"/>
    </source>
</evidence>
<dbReference type="OrthoDB" id="9791537at2"/>
<feature type="domain" description="HTH cro/C1-type" evidence="4">
    <location>
        <begin position="9"/>
        <end position="63"/>
    </location>
</feature>
<dbReference type="CDD" id="cd00093">
    <property type="entry name" value="HTH_XRE"/>
    <property type="match status" value="1"/>
</dbReference>
<evidence type="ECO:0000259" key="4">
    <source>
        <dbReference type="PROSITE" id="PS50943"/>
    </source>
</evidence>
<dbReference type="PANTHER" id="PTHR40661:SF3">
    <property type="entry name" value="FELS-1 PROPHAGE TRANSCRIPTIONAL REGULATOR"/>
    <property type="match status" value="1"/>
</dbReference>
<dbReference type="PROSITE" id="PS50943">
    <property type="entry name" value="HTH_CROC1"/>
    <property type="match status" value="1"/>
</dbReference>
<keyword evidence="1" id="KW-0805">Transcription regulation</keyword>
<comment type="caution">
    <text evidence="5">The sequence shown here is derived from an EMBL/GenBank/DDBJ whole genome shotgun (WGS) entry which is preliminary data.</text>
</comment>
<dbReference type="InterPro" id="IPR015927">
    <property type="entry name" value="Peptidase_S24_S26A/B/C"/>
</dbReference>
<dbReference type="Gene3D" id="1.10.260.40">
    <property type="entry name" value="lambda repressor-like DNA-binding domains"/>
    <property type="match status" value="1"/>
</dbReference>
<dbReference type="SMART" id="SM00530">
    <property type="entry name" value="HTH_XRE"/>
    <property type="match status" value="1"/>
</dbReference>
<dbReference type="EMBL" id="SLXJ01000003">
    <property type="protein sequence ID" value="TCP18085.1"/>
    <property type="molecule type" value="Genomic_DNA"/>
</dbReference>
<protein>
    <submittedName>
        <fullName evidence="5">Phage repressor protein C with HTH and peptisase S24 domain</fullName>
    </submittedName>
</protein>
<dbReference type="Gene3D" id="2.10.109.10">
    <property type="entry name" value="Umud Fragment, subunit A"/>
    <property type="match status" value="1"/>
</dbReference>
<keyword evidence="2" id="KW-0238">DNA-binding</keyword>
<dbReference type="InterPro" id="IPR036286">
    <property type="entry name" value="LexA/Signal_pep-like_sf"/>
</dbReference>
<evidence type="ECO:0000313" key="6">
    <source>
        <dbReference type="Proteomes" id="UP000295537"/>
    </source>
</evidence>
<proteinExistence type="predicted"/>
<organism evidence="5 6">
    <name type="scientific">Nicoletella semolina</name>
    <dbReference type="NCBI Taxonomy" id="271160"/>
    <lineage>
        <taxon>Bacteria</taxon>
        <taxon>Pseudomonadati</taxon>
        <taxon>Pseudomonadota</taxon>
        <taxon>Gammaproteobacteria</taxon>
        <taxon>Pasteurellales</taxon>
        <taxon>Pasteurellaceae</taxon>
        <taxon>Nicoletella</taxon>
    </lineage>
</organism>
<dbReference type="InterPro" id="IPR039418">
    <property type="entry name" value="LexA-like"/>
</dbReference>
<dbReference type="InterPro" id="IPR010982">
    <property type="entry name" value="Lambda_DNA-bd_dom_sf"/>
</dbReference>
<dbReference type="PANTHER" id="PTHR40661">
    <property type="match status" value="1"/>
</dbReference>
<accession>A0A4R2NAS6</accession>
<evidence type="ECO:0000313" key="5">
    <source>
        <dbReference type="EMBL" id="TCP18085.1"/>
    </source>
</evidence>
<dbReference type="GO" id="GO:0003677">
    <property type="term" value="F:DNA binding"/>
    <property type="evidence" value="ECO:0007669"/>
    <property type="project" value="UniProtKB-KW"/>
</dbReference>
<reference evidence="5 6" key="1">
    <citation type="submission" date="2019-03" db="EMBL/GenBank/DDBJ databases">
        <title>Genomic Encyclopedia of Type Strains, Phase IV (KMG-IV): sequencing the most valuable type-strain genomes for metagenomic binning, comparative biology and taxonomic classification.</title>
        <authorList>
            <person name="Goeker M."/>
        </authorList>
    </citation>
    <scope>NUCLEOTIDE SEQUENCE [LARGE SCALE GENOMIC DNA]</scope>
    <source>
        <strain evidence="5 6">DSM 16380</strain>
    </source>
</reference>
<dbReference type="InterPro" id="IPR001387">
    <property type="entry name" value="Cro/C1-type_HTH"/>
</dbReference>
<gene>
    <name evidence="5" type="ORF">EV693_10350</name>
</gene>
<sequence length="223" mass="25190">MKRQWSELVREKMAEKNLKQDDLAEALDKTQGAIGHWLTGKRKPNFDDVAKMLGVVGVERVMLNSDGLILLEDEVELAGKPKEGLIRVLGEAVMGADGEFEISEELMGFVRIYSSDKEAYCLRVKGNSMEPRILSGEFVVIEPNTEIYPGDEVFVRTNNGKNMIKVMDYCRDGEYRFSSINKAHDSFTLDYDEVNTVASVAAIVKRSRFISLEEIPETEFHSI</sequence>
<name>A0A4R2NAS6_9PAST</name>
<dbReference type="Pfam" id="PF00717">
    <property type="entry name" value="Peptidase_S24"/>
    <property type="match status" value="1"/>
</dbReference>
<dbReference type="Pfam" id="PF01381">
    <property type="entry name" value="HTH_3"/>
    <property type="match status" value="1"/>
</dbReference>
<dbReference type="CDD" id="cd06529">
    <property type="entry name" value="S24_LexA-like"/>
    <property type="match status" value="1"/>
</dbReference>
<keyword evidence="6" id="KW-1185">Reference proteome</keyword>
<dbReference type="SUPFAM" id="SSF47413">
    <property type="entry name" value="lambda repressor-like DNA-binding domains"/>
    <property type="match status" value="1"/>
</dbReference>
<dbReference type="Proteomes" id="UP000295537">
    <property type="component" value="Unassembled WGS sequence"/>
</dbReference>
<dbReference type="RefSeq" id="WP_132500906.1">
    <property type="nucleotide sequence ID" value="NZ_LVXA01000001.1"/>
</dbReference>
<dbReference type="AlphaFoldDB" id="A0A4R2NAS6"/>
<evidence type="ECO:0000256" key="3">
    <source>
        <dbReference type="ARBA" id="ARBA00023163"/>
    </source>
</evidence>